<feature type="transmembrane region" description="Helical" evidence="6">
    <location>
        <begin position="62"/>
        <end position="84"/>
    </location>
</feature>
<organism evidence="8 9">
    <name type="scientific">Intrasporangium calvum</name>
    <dbReference type="NCBI Taxonomy" id="53358"/>
    <lineage>
        <taxon>Bacteria</taxon>
        <taxon>Bacillati</taxon>
        <taxon>Actinomycetota</taxon>
        <taxon>Actinomycetes</taxon>
        <taxon>Micrococcales</taxon>
        <taxon>Intrasporangiaceae</taxon>
        <taxon>Intrasporangium</taxon>
    </lineage>
</organism>
<comment type="caution">
    <text evidence="8">The sequence shown here is derived from an EMBL/GenBank/DDBJ whole genome shotgun (WGS) entry which is preliminary data.</text>
</comment>
<feature type="transmembrane region" description="Helical" evidence="6">
    <location>
        <begin position="175"/>
        <end position="194"/>
    </location>
</feature>
<feature type="transmembrane region" description="Helical" evidence="6">
    <location>
        <begin position="12"/>
        <end position="31"/>
    </location>
</feature>
<reference evidence="8 9" key="1">
    <citation type="submission" date="2022-11" db="EMBL/GenBank/DDBJ databases">
        <title>Anaerobic phenanthrene biodegradation by a DNRA strain PheN6.</title>
        <authorList>
            <person name="Zhang Z."/>
        </authorList>
    </citation>
    <scope>NUCLEOTIDE SEQUENCE [LARGE SCALE GENOMIC DNA]</scope>
    <source>
        <strain evidence="8 9">PheN6</strain>
    </source>
</reference>
<accession>A0ABT5GL43</accession>
<dbReference type="PANTHER" id="PTHR32322:SF9">
    <property type="entry name" value="AMINO-ACID METABOLITE EFFLUX PUMP-RELATED"/>
    <property type="match status" value="1"/>
</dbReference>
<evidence type="ECO:0000259" key="7">
    <source>
        <dbReference type="Pfam" id="PF00892"/>
    </source>
</evidence>
<feature type="transmembrane region" description="Helical" evidence="6">
    <location>
        <begin position="143"/>
        <end position="163"/>
    </location>
</feature>
<dbReference type="InterPro" id="IPR000620">
    <property type="entry name" value="EamA_dom"/>
</dbReference>
<feature type="domain" description="EamA" evidence="7">
    <location>
        <begin position="10"/>
        <end position="134"/>
    </location>
</feature>
<proteinExistence type="inferred from homology"/>
<gene>
    <name evidence="8" type="ORF">OO014_16895</name>
</gene>
<protein>
    <submittedName>
        <fullName evidence="8">EamA family transporter</fullName>
    </submittedName>
</protein>
<evidence type="ECO:0000313" key="8">
    <source>
        <dbReference type="EMBL" id="MDC5698932.1"/>
    </source>
</evidence>
<feature type="transmembrane region" description="Helical" evidence="6">
    <location>
        <begin position="37"/>
        <end position="55"/>
    </location>
</feature>
<evidence type="ECO:0000256" key="1">
    <source>
        <dbReference type="ARBA" id="ARBA00004141"/>
    </source>
</evidence>
<dbReference type="InterPro" id="IPR037185">
    <property type="entry name" value="EmrE-like"/>
</dbReference>
<feature type="transmembrane region" description="Helical" evidence="6">
    <location>
        <begin position="244"/>
        <end position="263"/>
    </location>
</feature>
<feature type="transmembrane region" description="Helical" evidence="6">
    <location>
        <begin position="90"/>
        <end position="111"/>
    </location>
</feature>
<evidence type="ECO:0000256" key="6">
    <source>
        <dbReference type="SAM" id="Phobius"/>
    </source>
</evidence>
<keyword evidence="4 6" id="KW-1133">Transmembrane helix</keyword>
<feature type="transmembrane region" description="Helical" evidence="6">
    <location>
        <begin position="269"/>
        <end position="287"/>
    </location>
</feature>
<dbReference type="EMBL" id="JAPFQL010000093">
    <property type="protein sequence ID" value="MDC5698932.1"/>
    <property type="molecule type" value="Genomic_DNA"/>
</dbReference>
<comment type="subcellular location">
    <subcellularLocation>
        <location evidence="1">Membrane</location>
        <topology evidence="1">Multi-pass membrane protein</topology>
    </subcellularLocation>
</comment>
<comment type="similarity">
    <text evidence="2">Belongs to the EamA transporter family.</text>
</comment>
<keyword evidence="9" id="KW-1185">Reference proteome</keyword>
<feature type="transmembrane region" description="Helical" evidence="6">
    <location>
        <begin position="118"/>
        <end position="137"/>
    </location>
</feature>
<dbReference type="SUPFAM" id="SSF103481">
    <property type="entry name" value="Multidrug resistance efflux transporter EmrE"/>
    <property type="match status" value="2"/>
</dbReference>
<dbReference type="Pfam" id="PF00892">
    <property type="entry name" value="EamA"/>
    <property type="match status" value="2"/>
</dbReference>
<dbReference type="Proteomes" id="UP001150259">
    <property type="component" value="Unassembled WGS sequence"/>
</dbReference>
<dbReference type="PANTHER" id="PTHR32322">
    <property type="entry name" value="INNER MEMBRANE TRANSPORTER"/>
    <property type="match status" value="1"/>
</dbReference>
<feature type="domain" description="EamA" evidence="7">
    <location>
        <begin position="147"/>
        <end position="283"/>
    </location>
</feature>
<name>A0ABT5GL43_9MICO</name>
<evidence type="ECO:0000256" key="4">
    <source>
        <dbReference type="ARBA" id="ARBA00022989"/>
    </source>
</evidence>
<sequence>MDLGMPRKDVIWAALVAIIWGVNFVAIHASLEHYPPFLLAGLRFLVLAIPTLLFVRRPQVQWRWLLGYGLGFGILQFAFLYLGMAAGMPAGLSSLVLQASAPFTVILAAVFLRERPGWPVLAGVAVALTGLGVIAGYRGLAVSLVPVLLVLAGALGWAIGNLCSRQAQPDAPFRFMMWMTVVPPIPFIALSLLVEGPERVGASLASAPTAWSANLGLAYTVILATVVGSGLWTSLLARNSASSVAPFSMLVPVAGFTAAWLVLGERPSGWELLGGVLIVGGVLWPHLQRRRTATSGAVRAQRHTASVDA</sequence>
<keyword evidence="3 6" id="KW-0812">Transmembrane</keyword>
<dbReference type="RefSeq" id="WP_272463492.1">
    <property type="nucleotide sequence ID" value="NZ_JAPFQL010000093.1"/>
</dbReference>
<evidence type="ECO:0000256" key="5">
    <source>
        <dbReference type="ARBA" id="ARBA00023136"/>
    </source>
</evidence>
<keyword evidence="5 6" id="KW-0472">Membrane</keyword>
<evidence type="ECO:0000256" key="3">
    <source>
        <dbReference type="ARBA" id="ARBA00022692"/>
    </source>
</evidence>
<feature type="transmembrane region" description="Helical" evidence="6">
    <location>
        <begin position="214"/>
        <end position="237"/>
    </location>
</feature>
<dbReference type="InterPro" id="IPR050638">
    <property type="entry name" value="AA-Vitamin_Transporters"/>
</dbReference>
<evidence type="ECO:0000256" key="2">
    <source>
        <dbReference type="ARBA" id="ARBA00007362"/>
    </source>
</evidence>
<evidence type="ECO:0000313" key="9">
    <source>
        <dbReference type="Proteomes" id="UP001150259"/>
    </source>
</evidence>